<dbReference type="InParanoid" id="B8MNL2"/>
<gene>
    <name evidence="1" type="ORF">TSTA_103250</name>
</gene>
<sequence>MDQRLGSFLYNIFGPQVPARTLEVYEYHSLVQEGMVSCQDFFMMVWIQTLRISQNLELHMIPFIGLKPRSLPTDIHSEPPSVPARRVSTSTPWYMTKASLKGLIKILYVESLGQIRWELDMIQVVRRPKYIESDTIDGRDYIKNVLSNDIEDYEGNLMTNVLLTLRQWGALFWWFSHIGDMIELHGE</sequence>
<protein>
    <submittedName>
        <fullName evidence="1">Uncharacterized protein</fullName>
    </submittedName>
</protein>
<evidence type="ECO:0000313" key="1">
    <source>
        <dbReference type="EMBL" id="EED14101.1"/>
    </source>
</evidence>
<dbReference type="eggNOG" id="ENOG502RPPT">
    <property type="taxonomic scope" value="Eukaryota"/>
</dbReference>
<dbReference type="STRING" id="441959.B8MNL2"/>
<dbReference type="AlphaFoldDB" id="B8MNL2"/>
<dbReference type="OrthoDB" id="5153231at2759"/>
<keyword evidence="2" id="KW-1185">Reference proteome</keyword>
<organism evidence="1 2">
    <name type="scientific">Talaromyces stipitatus (strain ATCC 10500 / CBS 375.48 / QM 6759 / NRRL 1006)</name>
    <name type="common">Penicillium stipitatum</name>
    <dbReference type="NCBI Taxonomy" id="441959"/>
    <lineage>
        <taxon>Eukaryota</taxon>
        <taxon>Fungi</taxon>
        <taxon>Dikarya</taxon>
        <taxon>Ascomycota</taxon>
        <taxon>Pezizomycotina</taxon>
        <taxon>Eurotiomycetes</taxon>
        <taxon>Eurotiomycetidae</taxon>
        <taxon>Eurotiales</taxon>
        <taxon>Trichocomaceae</taxon>
        <taxon>Talaromyces</taxon>
        <taxon>Talaromyces sect. Talaromyces</taxon>
    </lineage>
</organism>
<proteinExistence type="predicted"/>
<dbReference type="RefSeq" id="XP_002486339.1">
    <property type="nucleotide sequence ID" value="XM_002486294.1"/>
</dbReference>
<dbReference type="EMBL" id="EQ962658">
    <property type="protein sequence ID" value="EED14101.1"/>
    <property type="molecule type" value="Genomic_DNA"/>
</dbReference>
<dbReference type="GeneID" id="8103028"/>
<dbReference type="VEuPathDB" id="FungiDB:TSTA_103250"/>
<dbReference type="HOGENOM" id="CLU_1448643_0_0_1"/>
<reference evidence="2" key="1">
    <citation type="journal article" date="2015" name="Genome Announc.">
        <title>Genome sequence of the AIDS-associated pathogen Penicillium marneffei (ATCC18224) and its near taxonomic relative Talaromyces stipitatus (ATCC10500).</title>
        <authorList>
            <person name="Nierman W.C."/>
            <person name="Fedorova-Abrams N.D."/>
            <person name="Andrianopoulos A."/>
        </authorList>
    </citation>
    <scope>NUCLEOTIDE SEQUENCE [LARGE SCALE GENOMIC DNA]</scope>
    <source>
        <strain evidence="2">ATCC 10500 / CBS 375.48 / QM 6759 / NRRL 1006</strain>
    </source>
</reference>
<accession>B8MNL2</accession>
<evidence type="ECO:0000313" key="2">
    <source>
        <dbReference type="Proteomes" id="UP000001745"/>
    </source>
</evidence>
<name>B8MNL2_TALSN</name>
<dbReference type="Proteomes" id="UP000001745">
    <property type="component" value="Unassembled WGS sequence"/>
</dbReference>